<feature type="region of interest" description="Disordered" evidence="3">
    <location>
        <begin position="1"/>
        <end position="22"/>
    </location>
</feature>
<comment type="subcellular location">
    <subcellularLocation>
        <location evidence="1">Virion</location>
    </subcellularLocation>
</comment>
<accession>A0A2D1ADV1</accession>
<proteinExistence type="predicted"/>
<dbReference type="InterPro" id="IPR011050">
    <property type="entry name" value="Pectin_lyase_fold/virulence"/>
</dbReference>
<reference evidence="5" key="1">
    <citation type="submission" date="2017-08" db="EMBL/GenBank/DDBJ databases">
        <authorList>
            <person name="de Groot N.N."/>
        </authorList>
    </citation>
    <scope>NUCLEOTIDE SEQUENCE [LARGE SCALE GENOMIC DNA]</scope>
</reference>
<dbReference type="SMART" id="SM00710">
    <property type="entry name" value="PbH1"/>
    <property type="match status" value="8"/>
</dbReference>
<dbReference type="EMBL" id="MF668286">
    <property type="protein sequence ID" value="ASZ74877.1"/>
    <property type="molecule type" value="Genomic_DNA"/>
</dbReference>
<keyword evidence="5" id="KW-1185">Reference proteome</keyword>
<name>A0A2D1ADV1_9CAUD</name>
<evidence type="ECO:0000313" key="4">
    <source>
        <dbReference type="EMBL" id="ASZ74877.1"/>
    </source>
</evidence>
<dbReference type="InterPro" id="IPR012334">
    <property type="entry name" value="Pectin_lyas_fold"/>
</dbReference>
<evidence type="ECO:0000313" key="5">
    <source>
        <dbReference type="Proteomes" id="UP000231419"/>
    </source>
</evidence>
<dbReference type="InterPro" id="IPR006626">
    <property type="entry name" value="PbH1"/>
</dbReference>
<organism evidence="4 5">
    <name type="scientific">Rhodococcus phage Trina</name>
    <dbReference type="NCBI Taxonomy" id="2027905"/>
    <lineage>
        <taxon>Viruses</taxon>
        <taxon>Duplodnaviria</taxon>
        <taxon>Heunggongvirae</taxon>
        <taxon>Uroviricota</taxon>
        <taxon>Caudoviricetes</taxon>
        <taxon>Trinavirus</taxon>
        <taxon>Trinavirus trina</taxon>
    </lineage>
</organism>
<feature type="compositionally biased region" description="Polar residues" evidence="3">
    <location>
        <begin position="1"/>
        <end position="10"/>
    </location>
</feature>
<dbReference type="OrthoDB" id="11810at10239"/>
<dbReference type="Gene3D" id="2.160.20.10">
    <property type="entry name" value="Single-stranded right-handed beta-helix, Pectin lyase-like"/>
    <property type="match status" value="1"/>
</dbReference>
<sequence length="636" mass="67350">MTLDNVSQLPVNPVEKDPGHPNDHKIIHAALKEIKIHIDRGRSYVDVEDFRQASDTADHQMVQRAVTFAKDNGVREVRLKSSNYTFKQGINMNGCYRLTIRGNGLRSTEIFVPGTAANNQVDSVFWTNGPCADLTFEDFTIKGTVVDDATGPRRARVFSPTPGYSQAFTFRGDRIPANDGSTPNPAYPKVENIKINNVAINGSRTLPFLFSGVSGTAEATNCEFRNTMDPGWIYCERVVAHNLVSVLSADNGFSFSRGNKSVIASNLYAINPAFYGLWVSGFLTTDGPAGKGPENFTISNVSIMNAGLGGIVLDNGPKNGKITGIYINGVSRGPSDEPDGSGGIGIRFGGYPSDNRVSPTDYASNIEINDFVLIDCAKGGIQVTGSKDISVRNGLIINAGSEFDYDGTTVIADTSTTQNFGIGTGGIAAGTVSGFNATDVKVIDNRATPRTNYPLYLDGTVAPDYSGILFSGTRRTSATDSASFERRMLGSTIIQSMLILPSGLRSGANASTGTVRGSDVNGAAGSRRQMAQALTASVARWDVAATGDAESTGNAGSNFAIAAYADNGTKIADHLTIRRTDGRLTANGAIQYKSYTTATRPTPASVGTGSCIFDTTLGKPVWSDGTNWKDAAGTTV</sequence>
<dbReference type="SUPFAM" id="SSF51126">
    <property type="entry name" value="Pectin lyase-like"/>
    <property type="match status" value="2"/>
</dbReference>
<dbReference type="Proteomes" id="UP000231419">
    <property type="component" value="Segment"/>
</dbReference>
<gene>
    <name evidence="4" type="ORF">SEA_TRINA_63</name>
</gene>
<dbReference type="GO" id="GO:0051701">
    <property type="term" value="P:biological process involved in interaction with host"/>
    <property type="evidence" value="ECO:0007669"/>
    <property type="project" value="UniProtKB-ARBA"/>
</dbReference>
<evidence type="ECO:0000256" key="2">
    <source>
        <dbReference type="ARBA" id="ARBA00022844"/>
    </source>
</evidence>
<protein>
    <submittedName>
        <fullName evidence="4">Tailspike protein</fullName>
    </submittedName>
</protein>
<dbReference type="GO" id="GO:0044423">
    <property type="term" value="C:virion component"/>
    <property type="evidence" value="ECO:0007669"/>
    <property type="project" value="UniProtKB-KW"/>
</dbReference>
<evidence type="ECO:0000256" key="1">
    <source>
        <dbReference type="ARBA" id="ARBA00004328"/>
    </source>
</evidence>
<keyword evidence="2" id="KW-0946">Virion</keyword>
<evidence type="ECO:0000256" key="3">
    <source>
        <dbReference type="SAM" id="MobiDB-lite"/>
    </source>
</evidence>
<dbReference type="GO" id="GO:0019058">
    <property type="term" value="P:viral life cycle"/>
    <property type="evidence" value="ECO:0007669"/>
    <property type="project" value="UniProtKB-ARBA"/>
</dbReference>